<dbReference type="EMBL" id="RBWE01000001">
    <property type="protein sequence ID" value="RKO65681.1"/>
    <property type="molecule type" value="Genomic_DNA"/>
</dbReference>
<keyword evidence="1" id="KW-1133">Transmembrane helix</keyword>
<name>A0A494WS75_9FIRM</name>
<accession>A0A494WS75</accession>
<keyword evidence="1" id="KW-0812">Transmembrane</keyword>
<evidence type="ECO:0000256" key="1">
    <source>
        <dbReference type="SAM" id="Phobius"/>
    </source>
</evidence>
<protein>
    <submittedName>
        <fullName evidence="2">Uncharacterized protein</fullName>
    </submittedName>
</protein>
<sequence>MREKDHRPISRLSAFTVVLLIISLIANIHLWVSRPKASAHADLLAEGYAKILSGYMNGLKEQLDSAKGNDWADANQLWSISSVIQVTEVRALSILDLNPLLDRKIGNEISKSRLPDLWPDLRQTSLDFNNAAANRVKGLPVDTRKLENFRVKVKRAKFPNQDTFTWQEFRLAIDRYFGE</sequence>
<dbReference type="RefSeq" id="WP_121450153.1">
    <property type="nucleotide sequence ID" value="NZ_RBWE01000001.1"/>
</dbReference>
<organism evidence="2 3">
    <name type="scientific">Desulfofundulus salinus</name>
    <dbReference type="NCBI Taxonomy" id="2419843"/>
    <lineage>
        <taxon>Bacteria</taxon>
        <taxon>Bacillati</taxon>
        <taxon>Bacillota</taxon>
        <taxon>Clostridia</taxon>
        <taxon>Eubacteriales</taxon>
        <taxon>Peptococcaceae</taxon>
        <taxon>Desulfofundulus</taxon>
    </lineage>
</organism>
<dbReference type="Proteomes" id="UP000271256">
    <property type="component" value="Unassembled WGS sequence"/>
</dbReference>
<feature type="transmembrane region" description="Helical" evidence="1">
    <location>
        <begin position="12"/>
        <end position="32"/>
    </location>
</feature>
<dbReference type="OrthoDB" id="2112265at2"/>
<keyword evidence="3" id="KW-1185">Reference proteome</keyword>
<dbReference type="AlphaFoldDB" id="A0A494WS75"/>
<keyword evidence="1" id="KW-0472">Membrane</keyword>
<gene>
    <name evidence="2" type="ORF">D7024_00995</name>
</gene>
<evidence type="ECO:0000313" key="3">
    <source>
        <dbReference type="Proteomes" id="UP000271256"/>
    </source>
</evidence>
<proteinExistence type="predicted"/>
<comment type="caution">
    <text evidence="2">The sequence shown here is derived from an EMBL/GenBank/DDBJ whole genome shotgun (WGS) entry which is preliminary data.</text>
</comment>
<evidence type="ECO:0000313" key="2">
    <source>
        <dbReference type="EMBL" id="RKO65681.1"/>
    </source>
</evidence>
<reference evidence="2 3" key="1">
    <citation type="submission" date="2018-10" db="EMBL/GenBank/DDBJ databases">
        <authorList>
            <person name="Grouzdev D.S."/>
            <person name="Krutkina M.S."/>
            <person name="Tourova T.P."/>
            <person name="Nazina T.N."/>
        </authorList>
    </citation>
    <scope>NUCLEOTIDE SEQUENCE [LARGE SCALE GENOMIC DNA]</scope>
    <source>
        <strain evidence="2 3">435</strain>
    </source>
</reference>